<keyword evidence="2" id="KW-1185">Reference proteome</keyword>
<reference evidence="1 2" key="1">
    <citation type="submission" date="2012-04" db="EMBL/GenBank/DDBJ databases">
        <title>The Genome Sequence of Saprolegnia declina VS20.</title>
        <authorList>
            <consortium name="The Broad Institute Genome Sequencing Platform"/>
            <person name="Russ C."/>
            <person name="Nusbaum C."/>
            <person name="Tyler B."/>
            <person name="van West P."/>
            <person name="Dieguez-Uribeondo J."/>
            <person name="de Bruijn I."/>
            <person name="Tripathy S."/>
            <person name="Jiang R."/>
            <person name="Young S.K."/>
            <person name="Zeng Q."/>
            <person name="Gargeya S."/>
            <person name="Fitzgerald M."/>
            <person name="Haas B."/>
            <person name="Abouelleil A."/>
            <person name="Alvarado L."/>
            <person name="Arachchi H.M."/>
            <person name="Berlin A."/>
            <person name="Chapman S.B."/>
            <person name="Goldberg J."/>
            <person name="Griggs A."/>
            <person name="Gujja S."/>
            <person name="Hansen M."/>
            <person name="Howarth C."/>
            <person name="Imamovic A."/>
            <person name="Larimer J."/>
            <person name="McCowen C."/>
            <person name="Montmayeur A."/>
            <person name="Murphy C."/>
            <person name="Neiman D."/>
            <person name="Pearson M."/>
            <person name="Priest M."/>
            <person name="Roberts A."/>
            <person name="Saif S."/>
            <person name="Shea T."/>
            <person name="Sisk P."/>
            <person name="Sykes S."/>
            <person name="Wortman J."/>
            <person name="Nusbaum C."/>
            <person name="Birren B."/>
        </authorList>
    </citation>
    <scope>NUCLEOTIDE SEQUENCE [LARGE SCALE GENOMIC DNA]</scope>
    <source>
        <strain evidence="1 2">VS20</strain>
    </source>
</reference>
<dbReference type="Proteomes" id="UP000030762">
    <property type="component" value="Unassembled WGS sequence"/>
</dbReference>
<protein>
    <submittedName>
        <fullName evidence="1">Uncharacterized protein</fullName>
    </submittedName>
</protein>
<dbReference type="OMA" id="PNIGAMC"/>
<accession>T0QSD6</accession>
<gene>
    <name evidence="1" type="ORF">SDRG_05205</name>
</gene>
<sequence length="93" mass="10291">MAGRLHGSIAEGIDDAMLEATKPEVTGTYDRVLRERRDAYVDTTHEPAANKLPKLEPDCSYGPALDIGAIKPPHVHRTEFHTLKIEVGINEGW</sequence>
<dbReference type="VEuPathDB" id="FungiDB:SDRG_05205"/>
<dbReference type="AlphaFoldDB" id="T0QSD6"/>
<dbReference type="RefSeq" id="XP_008609131.1">
    <property type="nucleotide sequence ID" value="XM_008610909.1"/>
</dbReference>
<name>T0QSD6_SAPDV</name>
<evidence type="ECO:0000313" key="2">
    <source>
        <dbReference type="Proteomes" id="UP000030762"/>
    </source>
</evidence>
<evidence type="ECO:0000313" key="1">
    <source>
        <dbReference type="EMBL" id="EQC37611.1"/>
    </source>
</evidence>
<organism evidence="1 2">
    <name type="scientific">Saprolegnia diclina (strain VS20)</name>
    <dbReference type="NCBI Taxonomy" id="1156394"/>
    <lineage>
        <taxon>Eukaryota</taxon>
        <taxon>Sar</taxon>
        <taxon>Stramenopiles</taxon>
        <taxon>Oomycota</taxon>
        <taxon>Saprolegniomycetes</taxon>
        <taxon>Saprolegniales</taxon>
        <taxon>Saprolegniaceae</taxon>
        <taxon>Saprolegnia</taxon>
    </lineage>
</organism>
<dbReference type="InParanoid" id="T0QSD6"/>
<proteinExistence type="predicted"/>
<dbReference type="OrthoDB" id="69505at2759"/>
<dbReference type="GeneID" id="19945932"/>
<dbReference type="EMBL" id="JH767144">
    <property type="protein sequence ID" value="EQC37611.1"/>
    <property type="molecule type" value="Genomic_DNA"/>
</dbReference>